<sequence>MIKALIEIDKRARQTVQTAKDKRNEAKAEIAQEKSKVHEAYLKRANEHIEKMKQHADEETSQKQLTIEEGFRVSAASLETQFVANKEKWVNEIICRCKQI</sequence>
<accession>A0A1H8AGI6</accession>
<reference evidence="2 3" key="1">
    <citation type="submission" date="2016-10" db="EMBL/GenBank/DDBJ databases">
        <authorList>
            <person name="de Groot N.N."/>
        </authorList>
    </citation>
    <scope>NUCLEOTIDE SEQUENCE [LARGE SCALE GENOMIC DNA]</scope>
    <source>
        <strain evidence="2 3">CGMCC 1.5070</strain>
    </source>
</reference>
<feature type="coiled-coil region" evidence="1">
    <location>
        <begin position="9"/>
        <end position="62"/>
    </location>
</feature>
<proteinExistence type="predicted"/>
<organism evidence="2 3">
    <name type="scientific">Hydrogenoanaerobacterium saccharovorans</name>
    <dbReference type="NCBI Taxonomy" id="474960"/>
    <lineage>
        <taxon>Bacteria</taxon>
        <taxon>Bacillati</taxon>
        <taxon>Bacillota</taxon>
        <taxon>Clostridia</taxon>
        <taxon>Eubacteriales</taxon>
        <taxon>Oscillospiraceae</taxon>
        <taxon>Hydrogenoanaerobacterium</taxon>
    </lineage>
</organism>
<gene>
    <name evidence="2" type="ORF">SAMN05216180_1314</name>
</gene>
<evidence type="ECO:0000256" key="1">
    <source>
        <dbReference type="SAM" id="Coils"/>
    </source>
</evidence>
<dbReference type="Proteomes" id="UP000199158">
    <property type="component" value="Unassembled WGS sequence"/>
</dbReference>
<dbReference type="STRING" id="474960.SAMN05216180_1314"/>
<dbReference type="Gene3D" id="1.20.5.2950">
    <property type="match status" value="1"/>
</dbReference>
<evidence type="ECO:0000313" key="2">
    <source>
        <dbReference type="EMBL" id="SEM69606.1"/>
    </source>
</evidence>
<keyword evidence="1" id="KW-0175">Coiled coil</keyword>
<evidence type="ECO:0000313" key="3">
    <source>
        <dbReference type="Proteomes" id="UP000199158"/>
    </source>
</evidence>
<dbReference type="EMBL" id="FOCG01000001">
    <property type="protein sequence ID" value="SEM69606.1"/>
    <property type="molecule type" value="Genomic_DNA"/>
</dbReference>
<keyword evidence="3" id="KW-1185">Reference proteome</keyword>
<name>A0A1H8AGI6_9FIRM</name>
<dbReference type="AlphaFoldDB" id="A0A1H8AGI6"/>
<protein>
    <submittedName>
        <fullName evidence="2">Uncharacterized protein</fullName>
    </submittedName>
</protein>